<dbReference type="AlphaFoldDB" id="A0AAD6UVB4"/>
<dbReference type="EMBL" id="JARJCW010000091">
    <property type="protein sequence ID" value="KAJ7195323.1"/>
    <property type="molecule type" value="Genomic_DNA"/>
</dbReference>
<dbReference type="SUPFAM" id="SSF50370">
    <property type="entry name" value="Ricin B-like lectins"/>
    <property type="match status" value="1"/>
</dbReference>
<evidence type="ECO:0000313" key="2">
    <source>
        <dbReference type="Proteomes" id="UP001219525"/>
    </source>
</evidence>
<keyword evidence="2" id="KW-1185">Reference proteome</keyword>
<dbReference type="Proteomes" id="UP001219525">
    <property type="component" value="Unassembled WGS sequence"/>
</dbReference>
<dbReference type="Gene3D" id="2.80.10.50">
    <property type="match status" value="1"/>
</dbReference>
<organism evidence="1 2">
    <name type="scientific">Mycena pura</name>
    <dbReference type="NCBI Taxonomy" id="153505"/>
    <lineage>
        <taxon>Eukaryota</taxon>
        <taxon>Fungi</taxon>
        <taxon>Dikarya</taxon>
        <taxon>Basidiomycota</taxon>
        <taxon>Agaricomycotina</taxon>
        <taxon>Agaricomycetes</taxon>
        <taxon>Agaricomycetidae</taxon>
        <taxon>Agaricales</taxon>
        <taxon>Marasmiineae</taxon>
        <taxon>Mycenaceae</taxon>
        <taxon>Mycena</taxon>
    </lineage>
</organism>
<evidence type="ECO:0000313" key="1">
    <source>
        <dbReference type="EMBL" id="KAJ7195323.1"/>
    </source>
</evidence>
<accession>A0AAD6UVB4</accession>
<name>A0AAD6UVB4_9AGAR</name>
<comment type="caution">
    <text evidence="1">The sequence shown here is derived from an EMBL/GenBank/DDBJ whole genome shotgun (WGS) entry which is preliminary data.</text>
</comment>
<sequence length="154" mass="16637">MRQKNAACNGRTSLSPCPKNVLDNSNSGTVANNPVISQIFNSPETFNQQWQFNLNATTGFYTIGNGVSGGNALFLSYPAATTPNMLKTFDQASMQLGGQALNFIVDCTGSNTAFILDAVFETALTSWAQESSTITPVTYEGFDGRPEQVWTFLD</sequence>
<gene>
    <name evidence="1" type="ORF">GGX14DRAFT_575640</name>
</gene>
<proteinExistence type="predicted"/>
<protein>
    <submittedName>
        <fullName evidence="1">Uncharacterized protein</fullName>
    </submittedName>
</protein>
<reference evidence="1" key="1">
    <citation type="submission" date="2023-03" db="EMBL/GenBank/DDBJ databases">
        <title>Massive genome expansion in bonnet fungi (Mycena s.s.) driven by repeated elements and novel gene families across ecological guilds.</title>
        <authorList>
            <consortium name="Lawrence Berkeley National Laboratory"/>
            <person name="Harder C.B."/>
            <person name="Miyauchi S."/>
            <person name="Viragh M."/>
            <person name="Kuo A."/>
            <person name="Thoen E."/>
            <person name="Andreopoulos B."/>
            <person name="Lu D."/>
            <person name="Skrede I."/>
            <person name="Drula E."/>
            <person name="Henrissat B."/>
            <person name="Morin E."/>
            <person name="Kohler A."/>
            <person name="Barry K."/>
            <person name="LaButti K."/>
            <person name="Morin E."/>
            <person name="Salamov A."/>
            <person name="Lipzen A."/>
            <person name="Mereny Z."/>
            <person name="Hegedus B."/>
            <person name="Baldrian P."/>
            <person name="Stursova M."/>
            <person name="Weitz H."/>
            <person name="Taylor A."/>
            <person name="Grigoriev I.V."/>
            <person name="Nagy L.G."/>
            <person name="Martin F."/>
            <person name="Kauserud H."/>
        </authorList>
    </citation>
    <scope>NUCLEOTIDE SEQUENCE</scope>
    <source>
        <strain evidence="1">9144</strain>
    </source>
</reference>
<dbReference type="InterPro" id="IPR035992">
    <property type="entry name" value="Ricin_B-like_lectins"/>
</dbReference>